<organism evidence="1 2">
    <name type="scientific">Panagrolaimus sp. ES5</name>
    <dbReference type="NCBI Taxonomy" id="591445"/>
    <lineage>
        <taxon>Eukaryota</taxon>
        <taxon>Metazoa</taxon>
        <taxon>Ecdysozoa</taxon>
        <taxon>Nematoda</taxon>
        <taxon>Chromadorea</taxon>
        <taxon>Rhabditida</taxon>
        <taxon>Tylenchina</taxon>
        <taxon>Panagrolaimomorpha</taxon>
        <taxon>Panagrolaimoidea</taxon>
        <taxon>Panagrolaimidae</taxon>
        <taxon>Panagrolaimus</taxon>
    </lineage>
</organism>
<protein>
    <submittedName>
        <fullName evidence="2">Uncharacterized protein</fullName>
    </submittedName>
</protein>
<accession>A0AC34GU99</accession>
<sequence length="138" mass="15223">MVSINIFILLQDDPTRPSKRSSVTTTQVHFTSMPSDQNDVYDGTDNSYLNDPTTTKRLTIAHHHYTDSDGDNSVCVPPEFSGPEVVKKLSGDKSSGLTPMSEAIMKPIRNLRSRGQSSEGRARNYKTVAVEQDGDYGN</sequence>
<reference evidence="2" key="1">
    <citation type="submission" date="2022-11" db="UniProtKB">
        <authorList>
            <consortium name="WormBaseParasite"/>
        </authorList>
    </citation>
    <scope>IDENTIFICATION</scope>
</reference>
<evidence type="ECO:0000313" key="2">
    <source>
        <dbReference type="WBParaSite" id="ES5_v2.g8347.t1"/>
    </source>
</evidence>
<name>A0AC34GU99_9BILA</name>
<dbReference type="Proteomes" id="UP000887579">
    <property type="component" value="Unplaced"/>
</dbReference>
<proteinExistence type="predicted"/>
<dbReference type="WBParaSite" id="ES5_v2.g8347.t1">
    <property type="protein sequence ID" value="ES5_v2.g8347.t1"/>
    <property type="gene ID" value="ES5_v2.g8347"/>
</dbReference>
<evidence type="ECO:0000313" key="1">
    <source>
        <dbReference type="Proteomes" id="UP000887579"/>
    </source>
</evidence>